<dbReference type="Proteomes" id="UP000005396">
    <property type="component" value="Unassembled WGS sequence"/>
</dbReference>
<dbReference type="HOGENOM" id="CLU_3342171_0_0_9"/>
<organism evidence="1 2">
    <name type="scientific">Enterocloster bolteae (strain ATCC BAA-613 / DSM 15670 / CCUG 46953 / JCM 12243 / WAL 16351)</name>
    <name type="common">Clostridium bolteae</name>
    <dbReference type="NCBI Taxonomy" id="411902"/>
    <lineage>
        <taxon>Bacteria</taxon>
        <taxon>Bacillati</taxon>
        <taxon>Bacillota</taxon>
        <taxon>Clostridia</taxon>
        <taxon>Lachnospirales</taxon>
        <taxon>Lachnospiraceae</taxon>
        <taxon>Enterocloster</taxon>
    </lineage>
</organism>
<name>A8RHL8_ENTBW</name>
<dbReference type="EMBL" id="ABCC02000009">
    <property type="protein sequence ID" value="EDP19013.1"/>
    <property type="molecule type" value="Genomic_DNA"/>
</dbReference>
<evidence type="ECO:0000313" key="2">
    <source>
        <dbReference type="Proteomes" id="UP000005396"/>
    </source>
</evidence>
<sequence length="37" mass="4416">MLRSLFAIWKHRAGYWAYWVYLADGLLFTRTVINGII</sequence>
<evidence type="ECO:0000313" key="1">
    <source>
        <dbReference type="EMBL" id="EDP19013.1"/>
    </source>
</evidence>
<accession>A8RHL8</accession>
<protein>
    <submittedName>
        <fullName evidence="1">Uncharacterized protein</fullName>
    </submittedName>
</protein>
<reference evidence="1 2" key="1">
    <citation type="submission" date="2007-08" db="EMBL/GenBank/DDBJ databases">
        <authorList>
            <person name="Fulton L."/>
            <person name="Clifton S."/>
            <person name="Fulton B."/>
            <person name="Xu J."/>
            <person name="Minx P."/>
            <person name="Pepin K.H."/>
            <person name="Johnson M."/>
            <person name="Thiruvilangam P."/>
            <person name="Bhonagiri V."/>
            <person name="Nash W.E."/>
            <person name="Mardis E.R."/>
            <person name="Wilson R.K."/>
        </authorList>
    </citation>
    <scope>NUCLEOTIDE SEQUENCE [LARGE SCALE GENOMIC DNA]</scope>
    <source>
        <strain evidence="2">ATCC BAA-613 / DSM 15670 / CCUG 46953 / JCM 12243 / WAL 16351</strain>
    </source>
</reference>
<reference evidence="1 2" key="2">
    <citation type="submission" date="2007-09" db="EMBL/GenBank/DDBJ databases">
        <title>Draft genome sequence of Clostridium bolteae (ATCC BAA-613).</title>
        <authorList>
            <person name="Sudarsanam P."/>
            <person name="Ley R."/>
            <person name="Guruge J."/>
            <person name="Turnbaugh P.J."/>
            <person name="Mahowald M."/>
            <person name="Liep D."/>
            <person name="Gordon J."/>
        </authorList>
    </citation>
    <scope>NUCLEOTIDE SEQUENCE [LARGE SCALE GENOMIC DNA]</scope>
    <source>
        <strain evidence="2">ATCC BAA-613 / DSM 15670 / CCUG 46953 / JCM 12243 / WAL 16351</strain>
    </source>
</reference>
<dbReference type="AlphaFoldDB" id="A8RHL8"/>
<comment type="caution">
    <text evidence="1">The sequence shown here is derived from an EMBL/GenBank/DDBJ whole genome shotgun (WGS) entry which is preliminary data.</text>
</comment>
<proteinExistence type="predicted"/>
<gene>
    <name evidence="1" type="ORF">CLOBOL_00449</name>
</gene>
<dbReference type="PaxDb" id="411902-CLOBOL_00449"/>